<dbReference type="HOGENOM" id="CLU_027176_8_2_1"/>
<dbReference type="NCBIfam" id="TIGR01640">
    <property type="entry name" value="F_box_assoc_1"/>
    <property type="match status" value="1"/>
</dbReference>
<dbReference type="Proteomes" id="UP000008694">
    <property type="component" value="Unassembled WGS sequence"/>
</dbReference>
<sequence>MERMSKTMKKKGRRRGSHMCKKHDCEIPPDLVTEILIRLPKKSLMRFNNLPHEVQVRLKAVVIPHLLSIILQPFIYYRHTHTTTTTTTTSIHVFSDERQPRSTTIINVTGQHFFCSYFLDAVPGLMCFQFRTKACIYNPSTKQILTLPSVKSDITAQQGQLKSTQYVIGRDPVNDQYKLFCTIEISSQWFANMRSEHWVFTLEARGSWKKVVPLGDYHPHAPATAGRSIHGVVHYLAWVDLYNCAVVSFDIMSEEVTTFLLPQKIRDVPVPALMMKADLIEYDGKLAIFNHSYLKDECSVDLWVLKDAGMKKWSNKRLVLQPCQRHLVHDIDLIVKGTTQDGKVMLAPLEMCSQFYILFHDVQSNDLRKVEIKGVPRLWFHKECYFDLKFVDESESFIYVEI</sequence>
<evidence type="ECO:0000259" key="2">
    <source>
        <dbReference type="Pfam" id="PF08268"/>
    </source>
</evidence>
<dbReference type="PANTHER" id="PTHR31111:SF14">
    <property type="entry name" value="F-BOX ASSOCIATED DOMAIN-CONTAINING PROTEIN"/>
    <property type="match status" value="1"/>
</dbReference>
<feature type="region of interest" description="Disordered" evidence="1">
    <location>
        <begin position="1"/>
        <end position="20"/>
    </location>
</feature>
<organism evidence="4">
    <name type="scientific">Arabidopsis lyrata subsp. lyrata</name>
    <name type="common">Lyre-leaved rock-cress</name>
    <dbReference type="NCBI Taxonomy" id="81972"/>
    <lineage>
        <taxon>Eukaryota</taxon>
        <taxon>Viridiplantae</taxon>
        <taxon>Streptophyta</taxon>
        <taxon>Embryophyta</taxon>
        <taxon>Tracheophyta</taxon>
        <taxon>Spermatophyta</taxon>
        <taxon>Magnoliopsida</taxon>
        <taxon>eudicotyledons</taxon>
        <taxon>Gunneridae</taxon>
        <taxon>Pentapetalae</taxon>
        <taxon>rosids</taxon>
        <taxon>malvids</taxon>
        <taxon>Brassicales</taxon>
        <taxon>Brassicaceae</taxon>
        <taxon>Camelineae</taxon>
        <taxon>Arabidopsis</taxon>
    </lineage>
</organism>
<protein>
    <recommendedName>
        <fullName evidence="2">F-box associated beta-propeller type 3 domain-containing protein</fullName>
    </recommendedName>
</protein>
<feature type="domain" description="F-box associated beta-propeller type 3" evidence="2">
    <location>
        <begin position="99"/>
        <end position="393"/>
    </location>
</feature>
<name>D7LFV9_ARALL</name>
<dbReference type="InterPro" id="IPR017451">
    <property type="entry name" value="F-box-assoc_interact_dom"/>
</dbReference>
<evidence type="ECO:0000256" key="1">
    <source>
        <dbReference type="SAM" id="MobiDB-lite"/>
    </source>
</evidence>
<dbReference type="Gramene" id="fgenesh2_kg.4__2216__AT2G40925.1">
    <property type="protein sequence ID" value="fgenesh2_kg.4__2216__AT2G40925.1"/>
    <property type="gene ID" value="fgenesh2_kg.4__2216__AT2G40925.1"/>
</dbReference>
<accession>D7LFV9</accession>
<dbReference type="Pfam" id="PF08268">
    <property type="entry name" value="FBA_3"/>
    <property type="match status" value="1"/>
</dbReference>
<reference evidence="4" key="1">
    <citation type="journal article" date="2011" name="Nat. Genet.">
        <title>The Arabidopsis lyrata genome sequence and the basis of rapid genome size change.</title>
        <authorList>
            <person name="Hu T.T."/>
            <person name="Pattyn P."/>
            <person name="Bakker E.G."/>
            <person name="Cao J."/>
            <person name="Cheng J.-F."/>
            <person name="Clark R.M."/>
            <person name="Fahlgren N."/>
            <person name="Fawcett J.A."/>
            <person name="Grimwood J."/>
            <person name="Gundlach H."/>
            <person name="Haberer G."/>
            <person name="Hollister J.D."/>
            <person name="Ossowski S."/>
            <person name="Ottilar R.P."/>
            <person name="Salamov A.A."/>
            <person name="Schneeberger K."/>
            <person name="Spannagl M."/>
            <person name="Wang X."/>
            <person name="Yang L."/>
            <person name="Nasrallah M.E."/>
            <person name="Bergelson J."/>
            <person name="Carrington J.C."/>
            <person name="Gaut B.S."/>
            <person name="Schmutz J."/>
            <person name="Mayer K.F.X."/>
            <person name="Van de Peer Y."/>
            <person name="Grigoriev I.V."/>
            <person name="Nordborg M."/>
            <person name="Weigel D."/>
            <person name="Guo Y.-L."/>
        </authorList>
    </citation>
    <scope>NUCLEOTIDE SEQUENCE [LARGE SCALE GENOMIC DNA]</scope>
    <source>
        <strain evidence="4">cv. MN47</strain>
    </source>
</reference>
<dbReference type="AlphaFoldDB" id="D7LFV9"/>
<keyword evidence="4" id="KW-1185">Reference proteome</keyword>
<dbReference type="eggNOG" id="ENOG502SXXQ">
    <property type="taxonomic scope" value="Eukaryota"/>
</dbReference>
<evidence type="ECO:0000313" key="4">
    <source>
        <dbReference type="Proteomes" id="UP000008694"/>
    </source>
</evidence>
<gene>
    <name evidence="3" type="ORF">ARALYDRAFT_483156</name>
</gene>
<evidence type="ECO:0000313" key="3">
    <source>
        <dbReference type="EMBL" id="EFH58007.1"/>
    </source>
</evidence>
<dbReference type="InterPro" id="IPR013187">
    <property type="entry name" value="F-box-assoc_dom_typ3"/>
</dbReference>
<proteinExistence type="predicted"/>
<dbReference type="EMBL" id="GL348716">
    <property type="protein sequence ID" value="EFH58007.1"/>
    <property type="molecule type" value="Genomic_DNA"/>
</dbReference>
<dbReference type="PANTHER" id="PTHR31111">
    <property type="entry name" value="BNAA05G37150D PROTEIN-RELATED"/>
    <property type="match status" value="1"/>
</dbReference>